<evidence type="ECO:0000313" key="3">
    <source>
        <dbReference type="Proteomes" id="UP000236488"/>
    </source>
</evidence>
<dbReference type="RefSeq" id="WP_087196207.1">
    <property type="nucleotide sequence ID" value="NZ_DBEYRC010000160.1"/>
</dbReference>
<comment type="caution">
    <text evidence="2">The sequence shown here is derived from an EMBL/GenBank/DDBJ whole genome shotgun (WGS) entry which is preliminary data.</text>
</comment>
<evidence type="ECO:0000313" key="2">
    <source>
        <dbReference type="EMBL" id="PNV66541.1"/>
    </source>
</evidence>
<reference evidence="1" key="2">
    <citation type="journal article" date="2021" name="PeerJ">
        <title>Extensive microbial diversity within the chicken gut microbiome revealed by metagenomics and culture.</title>
        <authorList>
            <person name="Gilroy R."/>
            <person name="Ravi A."/>
            <person name="Getino M."/>
            <person name="Pursley I."/>
            <person name="Horton D.L."/>
            <person name="Alikhan N.F."/>
            <person name="Baker D."/>
            <person name="Gharbi K."/>
            <person name="Hall N."/>
            <person name="Watson M."/>
            <person name="Adriaenssens E.M."/>
            <person name="Foster-Nyarko E."/>
            <person name="Jarju S."/>
            <person name="Secka A."/>
            <person name="Antonio M."/>
            <person name="Oren A."/>
            <person name="Chaudhuri R.R."/>
            <person name="La Ragione R."/>
            <person name="Hildebrand F."/>
            <person name="Pallen M.J."/>
        </authorList>
    </citation>
    <scope>NUCLEOTIDE SEQUENCE</scope>
    <source>
        <strain evidence="1">USAMLcec12-2067</strain>
    </source>
</reference>
<reference evidence="2 3" key="1">
    <citation type="journal article" date="2018" name="Int. J. Syst. Evol. Microbiol.">
        <title>Rubneribacter badeniensis gen. nov., sp. nov. and Enteroscipio rubneri gen. nov., sp. nov., new members of the Eggerthellaceae isolated from human faeces.</title>
        <authorList>
            <person name="Danylec N."/>
            <person name="Gobl A."/>
            <person name="Stoll D.A."/>
            <person name="Hetzer B."/>
            <person name="Kulling S.E."/>
            <person name="Huch M."/>
        </authorList>
    </citation>
    <scope>NUCLEOTIDE SEQUENCE [LARGE SCALE GENOMIC DNA]</scope>
    <source>
        <strain evidence="2 3">ResAG-85</strain>
    </source>
</reference>
<name>A0A2K2U896_9ACTN</name>
<dbReference type="AlphaFoldDB" id="A0A2K2U896"/>
<keyword evidence="3" id="KW-1185">Reference proteome</keyword>
<dbReference type="Proteomes" id="UP000789325">
    <property type="component" value="Unassembled WGS sequence"/>
</dbReference>
<accession>A0A2K2U896</accession>
<sequence length="88" mass="10206">MKYLYSKVDGVTLTYGRIRRRGGIDEIPVYFERESQNGDFDFAEGVAPQCVFHRSKGFSELELSELSRYLQANLLLLFEDAYEKRDAS</sequence>
<dbReference type="Proteomes" id="UP000236488">
    <property type="component" value="Unassembled WGS sequence"/>
</dbReference>
<proteinExistence type="predicted"/>
<dbReference type="EMBL" id="DYZL01000001">
    <property type="protein sequence ID" value="HJH42170.1"/>
    <property type="molecule type" value="Genomic_DNA"/>
</dbReference>
<organism evidence="2 3">
    <name type="scientific">Rubneribacter badeniensis</name>
    <dbReference type="NCBI Taxonomy" id="2070688"/>
    <lineage>
        <taxon>Bacteria</taxon>
        <taxon>Bacillati</taxon>
        <taxon>Actinomycetota</taxon>
        <taxon>Coriobacteriia</taxon>
        <taxon>Eggerthellales</taxon>
        <taxon>Eggerthellaceae</taxon>
        <taxon>Rubneribacter</taxon>
    </lineage>
</organism>
<protein>
    <submittedName>
        <fullName evidence="2">Uncharacterized protein</fullName>
    </submittedName>
</protein>
<gene>
    <name evidence="2" type="ORF">C2L80_01205</name>
    <name evidence="1" type="ORF">K8V16_00040</name>
</gene>
<evidence type="ECO:0000313" key="1">
    <source>
        <dbReference type="EMBL" id="HJH42170.1"/>
    </source>
</evidence>
<reference evidence="1" key="3">
    <citation type="submission" date="2021-09" db="EMBL/GenBank/DDBJ databases">
        <authorList>
            <person name="Gilroy R."/>
        </authorList>
    </citation>
    <scope>NUCLEOTIDE SEQUENCE</scope>
    <source>
        <strain evidence="1">USAMLcec12-2067</strain>
    </source>
</reference>
<dbReference type="EMBL" id="PPEL01000002">
    <property type="protein sequence ID" value="PNV66541.1"/>
    <property type="molecule type" value="Genomic_DNA"/>
</dbReference>